<organism evidence="9 10">
    <name type="scientific">Sedimenticola thiotaurini</name>
    <dbReference type="NCBI Taxonomy" id="1543721"/>
    <lineage>
        <taxon>Bacteria</taxon>
        <taxon>Pseudomonadati</taxon>
        <taxon>Pseudomonadota</taxon>
        <taxon>Gammaproteobacteria</taxon>
        <taxon>Chromatiales</taxon>
        <taxon>Sedimenticolaceae</taxon>
        <taxon>Sedimenticola</taxon>
    </lineage>
</organism>
<evidence type="ECO:0000256" key="7">
    <source>
        <dbReference type="HAMAP-Rule" id="MF_01008"/>
    </source>
</evidence>
<evidence type="ECO:0000256" key="2">
    <source>
        <dbReference type="ARBA" id="ARBA00022490"/>
    </source>
</evidence>
<dbReference type="Pfam" id="PF02381">
    <property type="entry name" value="MraZ"/>
    <property type="match status" value="2"/>
</dbReference>
<evidence type="ECO:0000256" key="3">
    <source>
        <dbReference type="ARBA" id="ARBA00022737"/>
    </source>
</evidence>
<dbReference type="InterPro" id="IPR035644">
    <property type="entry name" value="MraZ_C"/>
</dbReference>
<comment type="subcellular location">
    <subcellularLocation>
        <location evidence="7">Cytoplasm</location>
        <location evidence="7">Nucleoid</location>
    </subcellularLocation>
</comment>
<dbReference type="InterPro" id="IPR020603">
    <property type="entry name" value="MraZ_dom"/>
</dbReference>
<keyword evidence="5 7" id="KW-0238">DNA-binding</keyword>
<dbReference type="GO" id="GO:0003700">
    <property type="term" value="F:DNA-binding transcription factor activity"/>
    <property type="evidence" value="ECO:0007669"/>
    <property type="project" value="UniProtKB-UniRule"/>
</dbReference>
<feature type="domain" description="SpoVT-AbrB" evidence="8">
    <location>
        <begin position="6"/>
        <end position="52"/>
    </location>
</feature>
<dbReference type="PANTHER" id="PTHR34701">
    <property type="entry name" value="TRANSCRIPTIONAL REGULATOR MRAZ"/>
    <property type="match status" value="1"/>
</dbReference>
<dbReference type="InterPro" id="IPR035642">
    <property type="entry name" value="MraZ_N"/>
</dbReference>
<dbReference type="EMBL" id="VMRY01000009">
    <property type="protein sequence ID" value="TVT58556.1"/>
    <property type="molecule type" value="Genomic_DNA"/>
</dbReference>
<comment type="subunit">
    <text evidence="7">Forms oligomers.</text>
</comment>
<dbReference type="CDD" id="cd16320">
    <property type="entry name" value="MraZ_N"/>
    <property type="match status" value="1"/>
</dbReference>
<dbReference type="PANTHER" id="PTHR34701:SF1">
    <property type="entry name" value="TRANSCRIPTIONAL REGULATOR MRAZ"/>
    <property type="match status" value="1"/>
</dbReference>
<proteinExistence type="inferred from homology"/>
<dbReference type="STRING" id="1543721.AAY24_09475"/>
<evidence type="ECO:0000256" key="1">
    <source>
        <dbReference type="ARBA" id="ARBA00013860"/>
    </source>
</evidence>
<dbReference type="GO" id="GO:2000143">
    <property type="term" value="P:negative regulation of DNA-templated transcription initiation"/>
    <property type="evidence" value="ECO:0007669"/>
    <property type="project" value="TreeGrafter"/>
</dbReference>
<keyword evidence="2 7" id="KW-0963">Cytoplasm</keyword>
<dbReference type="InterPro" id="IPR037914">
    <property type="entry name" value="SpoVT-AbrB_sf"/>
</dbReference>
<gene>
    <name evidence="7 9" type="primary">mraZ</name>
    <name evidence="9" type="ORF">FHK82_04090</name>
</gene>
<evidence type="ECO:0000313" key="9">
    <source>
        <dbReference type="EMBL" id="TVT58556.1"/>
    </source>
</evidence>
<dbReference type="CDD" id="cd16321">
    <property type="entry name" value="MraZ_C"/>
    <property type="match status" value="1"/>
</dbReference>
<evidence type="ECO:0000259" key="8">
    <source>
        <dbReference type="PROSITE" id="PS51740"/>
    </source>
</evidence>
<evidence type="ECO:0000313" key="10">
    <source>
        <dbReference type="Proteomes" id="UP000317355"/>
    </source>
</evidence>
<evidence type="ECO:0000256" key="6">
    <source>
        <dbReference type="ARBA" id="ARBA00023163"/>
    </source>
</evidence>
<evidence type="ECO:0000256" key="4">
    <source>
        <dbReference type="ARBA" id="ARBA00023015"/>
    </source>
</evidence>
<dbReference type="PROSITE" id="PS51740">
    <property type="entry name" value="SPOVT_ABRB"/>
    <property type="match status" value="2"/>
</dbReference>
<dbReference type="Proteomes" id="UP000317355">
    <property type="component" value="Unassembled WGS sequence"/>
</dbReference>
<sequence>MLFRGVNKLNLDAKGRLAVPTRYRERLQESCASELVVTIDRDHCLLIYPLPEWQEIERKLMKLPSFNKAARNLQRLLVGHATEVEMDAQGRVLLPPALRDFANLKKHTVLIGQGNKFELWDEERWNSQREGWLDEVNLDNLDLPADLETLSI</sequence>
<protein>
    <recommendedName>
        <fullName evidence="1 7">Transcriptional regulator MraZ</fullName>
    </recommendedName>
</protein>
<dbReference type="Gene3D" id="3.40.1550.20">
    <property type="entry name" value="Transcriptional regulator MraZ domain"/>
    <property type="match status" value="1"/>
</dbReference>
<evidence type="ECO:0000256" key="5">
    <source>
        <dbReference type="ARBA" id="ARBA00023125"/>
    </source>
</evidence>
<dbReference type="InterPro" id="IPR003444">
    <property type="entry name" value="MraZ"/>
</dbReference>
<dbReference type="GO" id="GO:0000976">
    <property type="term" value="F:transcription cis-regulatory region binding"/>
    <property type="evidence" value="ECO:0007669"/>
    <property type="project" value="TreeGrafter"/>
</dbReference>
<dbReference type="GO" id="GO:0005737">
    <property type="term" value="C:cytoplasm"/>
    <property type="evidence" value="ECO:0007669"/>
    <property type="project" value="UniProtKB-UniRule"/>
</dbReference>
<dbReference type="SUPFAM" id="SSF89447">
    <property type="entry name" value="AbrB/MazE/MraZ-like"/>
    <property type="match status" value="1"/>
</dbReference>
<dbReference type="HAMAP" id="MF_01008">
    <property type="entry name" value="MraZ"/>
    <property type="match status" value="1"/>
</dbReference>
<reference evidence="9 10" key="1">
    <citation type="submission" date="2019-07" db="EMBL/GenBank/DDBJ databases">
        <title>The pathways for chlorine oxyanion respiration interact through the shared metabolite chlorate.</title>
        <authorList>
            <person name="Barnum T.P."/>
            <person name="Cheng Y."/>
            <person name="Hill K.A."/>
            <person name="Lucas L.N."/>
            <person name="Carlson H.K."/>
            <person name="Coates J.D."/>
        </authorList>
    </citation>
    <scope>NUCLEOTIDE SEQUENCE [LARGE SCALE GENOMIC DNA]</scope>
    <source>
        <strain evidence="9">BK-3</strain>
    </source>
</reference>
<feature type="domain" description="SpoVT-AbrB" evidence="8">
    <location>
        <begin position="81"/>
        <end position="124"/>
    </location>
</feature>
<comment type="caution">
    <text evidence="9">The sequence shown here is derived from an EMBL/GenBank/DDBJ whole genome shotgun (WGS) entry which is preliminary data.</text>
</comment>
<keyword evidence="4 7" id="KW-0805">Transcription regulation</keyword>
<keyword evidence="3" id="KW-0677">Repeat</keyword>
<dbReference type="InterPro" id="IPR038619">
    <property type="entry name" value="MraZ_sf"/>
</dbReference>
<keyword evidence="6 7" id="KW-0804">Transcription</keyword>
<comment type="similarity">
    <text evidence="7">Belongs to the MraZ family.</text>
</comment>
<accession>A0A558DC49</accession>
<dbReference type="NCBIfam" id="TIGR00242">
    <property type="entry name" value="division/cell wall cluster transcriptional repressor MraZ"/>
    <property type="match status" value="1"/>
</dbReference>
<dbReference type="GO" id="GO:0009295">
    <property type="term" value="C:nucleoid"/>
    <property type="evidence" value="ECO:0007669"/>
    <property type="project" value="UniProtKB-SubCell"/>
</dbReference>
<dbReference type="AlphaFoldDB" id="A0A558DC49"/>
<name>A0A558DC49_9GAMM</name>
<dbReference type="InterPro" id="IPR007159">
    <property type="entry name" value="SpoVT-AbrB_dom"/>
</dbReference>